<dbReference type="AlphaFoldDB" id="A0AAE8M4I8"/>
<feature type="chain" id="PRO_5042230708" description="Ubiquitin 3 binding protein But2 C-terminal domain-containing protein" evidence="1">
    <location>
        <begin position="22"/>
        <end position="276"/>
    </location>
</feature>
<dbReference type="Proteomes" id="UP001187734">
    <property type="component" value="Unassembled WGS sequence"/>
</dbReference>
<keyword evidence="3" id="KW-1185">Reference proteome</keyword>
<evidence type="ECO:0000313" key="3">
    <source>
        <dbReference type="Proteomes" id="UP001187734"/>
    </source>
</evidence>
<accession>A0AAE8M4I8</accession>
<keyword evidence="1" id="KW-0732">Signal</keyword>
<evidence type="ECO:0000256" key="1">
    <source>
        <dbReference type="SAM" id="SignalP"/>
    </source>
</evidence>
<protein>
    <recommendedName>
        <fullName evidence="4">Ubiquitin 3 binding protein But2 C-terminal domain-containing protein</fullName>
    </recommendedName>
</protein>
<organism evidence="2 3">
    <name type="scientific">Fusarium torulosum</name>
    <dbReference type="NCBI Taxonomy" id="33205"/>
    <lineage>
        <taxon>Eukaryota</taxon>
        <taxon>Fungi</taxon>
        <taxon>Dikarya</taxon>
        <taxon>Ascomycota</taxon>
        <taxon>Pezizomycotina</taxon>
        <taxon>Sordariomycetes</taxon>
        <taxon>Hypocreomycetidae</taxon>
        <taxon>Hypocreales</taxon>
        <taxon>Nectriaceae</taxon>
        <taxon>Fusarium</taxon>
    </lineage>
</organism>
<sequence length="276" mass="28706">MARHGIVAVLAAAAFGVGANAGPCKPYSSVGLSSTIIKTAASTITADVTGTTDVLGTTVTETSRATDSTEVLETTVTETASGSTGVTISIEPTITTETATTLATTTAAATTTSVELPPVCEPEQILVNPSFDDNVNASPWTLGDGVTVSQVNPRSNPNFLYNTFNQDGSTTTTFSQTLPPLGNFPYQLDYYLNLQTAINGRDFSCSAVPSINGQELDPSEVLTENGPYGFRLSTQRFTGDGSTGDATLSITVSCVGDFGVIIIGIDDFSLQRICRT</sequence>
<feature type="signal peptide" evidence="1">
    <location>
        <begin position="1"/>
        <end position="21"/>
    </location>
</feature>
<reference evidence="2" key="1">
    <citation type="submission" date="2018-03" db="EMBL/GenBank/DDBJ databases">
        <authorList>
            <person name="Guldener U."/>
        </authorList>
    </citation>
    <scope>NUCLEOTIDE SEQUENCE</scope>
</reference>
<name>A0AAE8M4I8_9HYPO</name>
<gene>
    <name evidence="2" type="ORF">FTOL_03976</name>
</gene>
<proteinExistence type="predicted"/>
<evidence type="ECO:0008006" key="4">
    <source>
        <dbReference type="Google" id="ProtNLM"/>
    </source>
</evidence>
<comment type="caution">
    <text evidence="2">The sequence shown here is derived from an EMBL/GenBank/DDBJ whole genome shotgun (WGS) entry which is preliminary data.</text>
</comment>
<dbReference type="EMBL" id="ONZP01000116">
    <property type="protein sequence ID" value="SPJ74246.1"/>
    <property type="molecule type" value="Genomic_DNA"/>
</dbReference>
<evidence type="ECO:0000313" key="2">
    <source>
        <dbReference type="EMBL" id="SPJ74246.1"/>
    </source>
</evidence>